<feature type="compositionally biased region" description="Basic and acidic residues" evidence="1">
    <location>
        <begin position="60"/>
        <end position="71"/>
    </location>
</feature>
<evidence type="ECO:0000313" key="2">
    <source>
        <dbReference type="EMBL" id="KAL3618589.1"/>
    </source>
</evidence>
<evidence type="ECO:0000313" key="3">
    <source>
        <dbReference type="Proteomes" id="UP001632038"/>
    </source>
</evidence>
<dbReference type="EMBL" id="JAVIJP010000080">
    <property type="protein sequence ID" value="KAL3618589.1"/>
    <property type="molecule type" value="Genomic_DNA"/>
</dbReference>
<gene>
    <name evidence="2" type="ORF">CASFOL_037671</name>
</gene>
<evidence type="ECO:0000256" key="1">
    <source>
        <dbReference type="SAM" id="MobiDB-lite"/>
    </source>
</evidence>
<dbReference type="AlphaFoldDB" id="A0ABD3BN09"/>
<accession>A0ABD3BN09</accession>
<reference evidence="3" key="1">
    <citation type="journal article" date="2024" name="IScience">
        <title>Strigolactones Initiate the Formation of Haustorium-like Structures in Castilleja.</title>
        <authorList>
            <person name="Buerger M."/>
            <person name="Peterson D."/>
            <person name="Chory J."/>
        </authorList>
    </citation>
    <scope>NUCLEOTIDE SEQUENCE [LARGE SCALE GENOMIC DNA]</scope>
</reference>
<protein>
    <submittedName>
        <fullName evidence="2">Uncharacterized protein</fullName>
    </submittedName>
</protein>
<keyword evidence="3" id="KW-1185">Reference proteome</keyword>
<proteinExistence type="predicted"/>
<organism evidence="2 3">
    <name type="scientific">Castilleja foliolosa</name>
    <dbReference type="NCBI Taxonomy" id="1961234"/>
    <lineage>
        <taxon>Eukaryota</taxon>
        <taxon>Viridiplantae</taxon>
        <taxon>Streptophyta</taxon>
        <taxon>Embryophyta</taxon>
        <taxon>Tracheophyta</taxon>
        <taxon>Spermatophyta</taxon>
        <taxon>Magnoliopsida</taxon>
        <taxon>eudicotyledons</taxon>
        <taxon>Gunneridae</taxon>
        <taxon>Pentapetalae</taxon>
        <taxon>asterids</taxon>
        <taxon>lamiids</taxon>
        <taxon>Lamiales</taxon>
        <taxon>Orobanchaceae</taxon>
        <taxon>Pedicularideae</taxon>
        <taxon>Castillejinae</taxon>
        <taxon>Castilleja</taxon>
    </lineage>
</organism>
<sequence length="132" mass="14352">MEVPATDPSSISTLICPDGKGIQSDSDAIRHIDGETGSTPKPTMEVPATNPPPTSTPICHDGEGIHDDGDAIHSRRNNFIPSEIELNVKIVISPGMRHYYIPTCEPSLTPYLDQSFSALDIGIEFYRRCATN</sequence>
<comment type="caution">
    <text evidence="2">The sequence shown here is derived from an EMBL/GenBank/DDBJ whole genome shotgun (WGS) entry which is preliminary data.</text>
</comment>
<dbReference type="Proteomes" id="UP001632038">
    <property type="component" value="Unassembled WGS sequence"/>
</dbReference>
<name>A0ABD3BN09_9LAMI</name>
<feature type="region of interest" description="Disordered" evidence="1">
    <location>
        <begin position="1"/>
        <end position="71"/>
    </location>
</feature>